<organism evidence="15 16">
    <name type="scientific">Gracilimonas sediminicola</name>
    <dbReference type="NCBI Taxonomy" id="2952158"/>
    <lineage>
        <taxon>Bacteria</taxon>
        <taxon>Pseudomonadati</taxon>
        <taxon>Balneolota</taxon>
        <taxon>Balneolia</taxon>
        <taxon>Balneolales</taxon>
        <taxon>Balneolaceae</taxon>
        <taxon>Gracilimonas</taxon>
    </lineage>
</organism>
<dbReference type="RefSeq" id="WP_255134196.1">
    <property type="nucleotide sequence ID" value="NZ_JANDBC010000001.1"/>
</dbReference>
<keyword evidence="8 12" id="KW-0808">Transferase</keyword>
<dbReference type="InterPro" id="IPR002638">
    <property type="entry name" value="Quinolinate_PRibosylTrfase_C"/>
</dbReference>
<dbReference type="GO" id="GO:0004514">
    <property type="term" value="F:nicotinate-nucleotide diphosphorylase (carboxylating) activity"/>
    <property type="evidence" value="ECO:0007669"/>
    <property type="project" value="UniProtKB-EC"/>
</dbReference>
<feature type="domain" description="Quinolinate phosphoribosyl transferase N-terminal" evidence="14">
    <location>
        <begin position="22"/>
        <end position="107"/>
    </location>
</feature>
<comment type="caution">
    <text evidence="15">The sequence shown here is derived from an EMBL/GenBank/DDBJ whole genome shotgun (WGS) entry which is preliminary data.</text>
</comment>
<keyword evidence="6" id="KW-0662">Pyridine nucleotide biosynthesis</keyword>
<proteinExistence type="inferred from homology"/>
<comment type="similarity">
    <text evidence="3 12">Belongs to the NadC/ModD family.</text>
</comment>
<evidence type="ECO:0000256" key="5">
    <source>
        <dbReference type="ARBA" id="ARBA00011944"/>
    </source>
</evidence>
<gene>
    <name evidence="15" type="primary">nadC</name>
    <name evidence="15" type="ORF">NM125_07065</name>
</gene>
<evidence type="ECO:0000256" key="1">
    <source>
        <dbReference type="ARBA" id="ARBA00003237"/>
    </source>
</evidence>
<evidence type="ECO:0000256" key="4">
    <source>
        <dbReference type="ARBA" id="ARBA00011218"/>
    </source>
</evidence>
<dbReference type="Proteomes" id="UP001139125">
    <property type="component" value="Unassembled WGS sequence"/>
</dbReference>
<dbReference type="PIRSF" id="PIRSF006250">
    <property type="entry name" value="NadC_ModD"/>
    <property type="match status" value="1"/>
</dbReference>
<comment type="pathway">
    <text evidence="2">Cofactor biosynthesis; NAD(+) biosynthesis; nicotinate D-ribonucleotide from quinolinate: step 1/1.</text>
</comment>
<evidence type="ECO:0000256" key="10">
    <source>
        <dbReference type="ARBA" id="ARBA00047445"/>
    </source>
</evidence>
<evidence type="ECO:0000256" key="9">
    <source>
        <dbReference type="ARBA" id="ARBA00033102"/>
    </source>
</evidence>
<keyword evidence="7 12" id="KW-0328">Glycosyltransferase</keyword>
<evidence type="ECO:0000256" key="2">
    <source>
        <dbReference type="ARBA" id="ARBA00004893"/>
    </source>
</evidence>
<dbReference type="PANTHER" id="PTHR32179:SF3">
    <property type="entry name" value="NICOTINATE-NUCLEOTIDE PYROPHOSPHORYLASE [CARBOXYLATING]"/>
    <property type="match status" value="1"/>
</dbReference>
<dbReference type="EC" id="2.4.2.19" evidence="5"/>
<dbReference type="EMBL" id="JANDBC010000001">
    <property type="protein sequence ID" value="MCP9291339.1"/>
    <property type="molecule type" value="Genomic_DNA"/>
</dbReference>
<dbReference type="GO" id="GO:0009435">
    <property type="term" value="P:NAD+ biosynthetic process"/>
    <property type="evidence" value="ECO:0007669"/>
    <property type="project" value="InterPro"/>
</dbReference>
<keyword evidence="16" id="KW-1185">Reference proteome</keyword>
<dbReference type="Pfam" id="PF01729">
    <property type="entry name" value="QRPTase_C"/>
    <property type="match status" value="1"/>
</dbReference>
<dbReference type="InterPro" id="IPR037128">
    <property type="entry name" value="Quinolinate_PRibosylTase_N_sf"/>
</dbReference>
<name>A0A9X2L322_9BACT</name>
<evidence type="ECO:0000256" key="6">
    <source>
        <dbReference type="ARBA" id="ARBA00022642"/>
    </source>
</evidence>
<comment type="subunit">
    <text evidence="4">Hexamer formed by 3 homodimers.</text>
</comment>
<evidence type="ECO:0000256" key="8">
    <source>
        <dbReference type="ARBA" id="ARBA00022679"/>
    </source>
</evidence>
<evidence type="ECO:0000313" key="15">
    <source>
        <dbReference type="EMBL" id="MCP9291339.1"/>
    </source>
</evidence>
<dbReference type="FunFam" id="3.20.20.70:FF:000030">
    <property type="entry name" value="Nicotinate-nucleotide pyrophosphorylase, carboxylating"/>
    <property type="match status" value="1"/>
</dbReference>
<dbReference type="PANTHER" id="PTHR32179">
    <property type="entry name" value="NICOTINATE-NUCLEOTIDE PYROPHOSPHORYLASE [CARBOXYLATING]"/>
    <property type="match status" value="1"/>
</dbReference>
<dbReference type="AlphaFoldDB" id="A0A9X2L322"/>
<dbReference type="GO" id="GO:0034213">
    <property type="term" value="P:quinolinate catabolic process"/>
    <property type="evidence" value="ECO:0007669"/>
    <property type="project" value="TreeGrafter"/>
</dbReference>
<dbReference type="InterPro" id="IPR027277">
    <property type="entry name" value="NadC/ModD"/>
</dbReference>
<dbReference type="Gene3D" id="3.90.1170.20">
    <property type="entry name" value="Quinolinate phosphoribosyl transferase, N-terminal domain"/>
    <property type="match status" value="1"/>
</dbReference>
<dbReference type="InterPro" id="IPR004393">
    <property type="entry name" value="NadC"/>
</dbReference>
<dbReference type="SUPFAM" id="SSF54675">
    <property type="entry name" value="Nicotinate/Quinolinate PRTase N-terminal domain-like"/>
    <property type="match status" value="1"/>
</dbReference>
<comment type="function">
    <text evidence="1">Involved in the catabolism of quinolinic acid (QA).</text>
</comment>
<dbReference type="CDD" id="cd01572">
    <property type="entry name" value="QPRTase"/>
    <property type="match status" value="1"/>
</dbReference>
<dbReference type="SUPFAM" id="SSF51690">
    <property type="entry name" value="Nicotinate/Quinolinate PRTase C-terminal domain-like"/>
    <property type="match status" value="1"/>
</dbReference>
<evidence type="ECO:0000313" key="16">
    <source>
        <dbReference type="Proteomes" id="UP001139125"/>
    </source>
</evidence>
<protein>
    <recommendedName>
        <fullName evidence="11">Probable nicotinate-nucleotide pyrophosphorylase [carboxylating]</fullName>
        <ecNumber evidence="5">2.4.2.19</ecNumber>
    </recommendedName>
    <alternativeName>
        <fullName evidence="9">Quinolinate phosphoribosyltransferase [decarboxylating]</fullName>
    </alternativeName>
</protein>
<comment type="catalytic activity">
    <reaction evidence="10">
        <text>nicotinate beta-D-ribonucleotide + CO2 + diphosphate = quinolinate + 5-phospho-alpha-D-ribose 1-diphosphate + 2 H(+)</text>
        <dbReference type="Rhea" id="RHEA:12733"/>
        <dbReference type="ChEBI" id="CHEBI:15378"/>
        <dbReference type="ChEBI" id="CHEBI:16526"/>
        <dbReference type="ChEBI" id="CHEBI:29959"/>
        <dbReference type="ChEBI" id="CHEBI:33019"/>
        <dbReference type="ChEBI" id="CHEBI:57502"/>
        <dbReference type="ChEBI" id="CHEBI:58017"/>
        <dbReference type="EC" id="2.4.2.19"/>
    </reaction>
</comment>
<dbReference type="NCBIfam" id="TIGR00078">
    <property type="entry name" value="nadC"/>
    <property type="match status" value="1"/>
</dbReference>
<evidence type="ECO:0000256" key="7">
    <source>
        <dbReference type="ARBA" id="ARBA00022676"/>
    </source>
</evidence>
<dbReference type="InterPro" id="IPR036068">
    <property type="entry name" value="Nicotinate_pribotase-like_C"/>
</dbReference>
<sequence>MNHLELKEILTNAFREDIGLGDLTSDSIFPKNQLGKGVYTAKADGVLAGLEVIAAGYQMLDESARISLHKNDGMPVKEGEKIAEVEAPVQVLLKGERVILNLIQHLSGIASSTRQVIELLGDPNITITDTRKTLPGLRSLQKYAVRCGGGKNHRFRLDDGVMIKDNHIKAAGNIKSAVELVRARVGHMVKIEVETENKKQVLEAVKAKADVIMLDNRSPEEVKELMQLIPDEIVVEVSGGITPENIAGYKDCGADVISLGWLTHSVKALDISFNLE</sequence>
<dbReference type="FunFam" id="3.90.1170.20:FF:000001">
    <property type="entry name" value="Nicotinate-nucleotide diphosphorylase (Carboxylating)"/>
    <property type="match status" value="1"/>
</dbReference>
<dbReference type="InterPro" id="IPR013785">
    <property type="entry name" value="Aldolase_TIM"/>
</dbReference>
<evidence type="ECO:0000256" key="11">
    <source>
        <dbReference type="ARBA" id="ARBA00069173"/>
    </source>
</evidence>
<evidence type="ECO:0000259" key="13">
    <source>
        <dbReference type="Pfam" id="PF01729"/>
    </source>
</evidence>
<accession>A0A9X2L322</accession>
<reference evidence="15" key="1">
    <citation type="submission" date="2022-06" db="EMBL/GenBank/DDBJ databases">
        <title>Gracilimonas sp. CAU 1638 isolated from sea sediment.</title>
        <authorList>
            <person name="Kim W."/>
        </authorList>
    </citation>
    <scope>NUCLEOTIDE SEQUENCE</scope>
    <source>
        <strain evidence="15">CAU 1638</strain>
    </source>
</reference>
<evidence type="ECO:0000256" key="12">
    <source>
        <dbReference type="PIRNR" id="PIRNR006250"/>
    </source>
</evidence>
<dbReference type="InterPro" id="IPR022412">
    <property type="entry name" value="Quinolinate_PRibosylTrfase_N"/>
</dbReference>
<evidence type="ECO:0000259" key="14">
    <source>
        <dbReference type="Pfam" id="PF02749"/>
    </source>
</evidence>
<dbReference type="Pfam" id="PF02749">
    <property type="entry name" value="QRPTase_N"/>
    <property type="match status" value="1"/>
</dbReference>
<dbReference type="GO" id="GO:0005737">
    <property type="term" value="C:cytoplasm"/>
    <property type="evidence" value="ECO:0007669"/>
    <property type="project" value="TreeGrafter"/>
</dbReference>
<dbReference type="Gene3D" id="3.20.20.70">
    <property type="entry name" value="Aldolase class I"/>
    <property type="match status" value="1"/>
</dbReference>
<feature type="domain" description="Quinolinate phosphoribosyl transferase C-terminal" evidence="13">
    <location>
        <begin position="109"/>
        <end position="273"/>
    </location>
</feature>
<evidence type="ECO:0000256" key="3">
    <source>
        <dbReference type="ARBA" id="ARBA00009400"/>
    </source>
</evidence>